<dbReference type="AlphaFoldDB" id="A0A059BFB5"/>
<keyword evidence="7" id="KW-0539">Nucleus</keyword>
<organism evidence="11">
    <name type="scientific">Eucalyptus grandis</name>
    <name type="common">Flooded gum</name>
    <dbReference type="NCBI Taxonomy" id="71139"/>
    <lineage>
        <taxon>Eukaryota</taxon>
        <taxon>Viridiplantae</taxon>
        <taxon>Streptophyta</taxon>
        <taxon>Embryophyta</taxon>
        <taxon>Tracheophyta</taxon>
        <taxon>Spermatophyta</taxon>
        <taxon>Magnoliopsida</taxon>
        <taxon>eudicotyledons</taxon>
        <taxon>Gunneridae</taxon>
        <taxon>Pentapetalae</taxon>
        <taxon>rosids</taxon>
        <taxon>malvids</taxon>
        <taxon>Myrtales</taxon>
        <taxon>Myrtaceae</taxon>
        <taxon>Myrtoideae</taxon>
        <taxon>Eucalypteae</taxon>
        <taxon>Eucalyptus</taxon>
    </lineage>
</organism>
<name>A0A059BFB5_EUCGR</name>
<accession>A0A059BFB5</accession>
<gene>
    <name evidence="11" type="ORF">EUGRSUZ_G02326</name>
</gene>
<dbReference type="InParanoid" id="A0A059BFB5"/>
<feature type="compositionally biased region" description="Acidic residues" evidence="9">
    <location>
        <begin position="43"/>
        <end position="52"/>
    </location>
</feature>
<evidence type="ECO:0000256" key="1">
    <source>
        <dbReference type="ARBA" id="ARBA00004123"/>
    </source>
</evidence>
<feature type="compositionally biased region" description="Polar residues" evidence="9">
    <location>
        <begin position="179"/>
        <end position="200"/>
    </location>
</feature>
<dbReference type="InterPro" id="IPR036955">
    <property type="entry name" value="AP2/ERF_dom_sf"/>
</dbReference>
<evidence type="ECO:0000256" key="8">
    <source>
        <dbReference type="ARBA" id="ARBA00024343"/>
    </source>
</evidence>
<dbReference type="PRINTS" id="PR00367">
    <property type="entry name" value="ETHRSPELEMNT"/>
</dbReference>
<evidence type="ECO:0000256" key="6">
    <source>
        <dbReference type="ARBA" id="ARBA00023163"/>
    </source>
</evidence>
<comment type="similarity">
    <text evidence="8">Belongs to the AP2/ERF transcription factor family. ERF subfamily.</text>
</comment>
<feature type="compositionally biased region" description="Polar residues" evidence="9">
    <location>
        <begin position="82"/>
        <end position="94"/>
    </location>
</feature>
<reference evidence="11" key="1">
    <citation type="submission" date="2013-07" db="EMBL/GenBank/DDBJ databases">
        <title>The genome of Eucalyptus grandis.</title>
        <authorList>
            <person name="Schmutz J."/>
            <person name="Hayes R."/>
            <person name="Myburg A."/>
            <person name="Tuskan G."/>
            <person name="Grattapaglia D."/>
            <person name="Rokhsar D.S."/>
        </authorList>
    </citation>
    <scope>NUCLEOTIDE SEQUENCE</scope>
    <source>
        <tissue evidence="11">Leaf extractions</tissue>
    </source>
</reference>
<proteinExistence type="inferred from homology"/>
<dbReference type="GO" id="GO:0005634">
    <property type="term" value="C:nucleus"/>
    <property type="evidence" value="ECO:0007669"/>
    <property type="project" value="UniProtKB-SubCell"/>
</dbReference>
<dbReference type="Gene3D" id="3.30.730.10">
    <property type="entry name" value="AP2/ERF domain"/>
    <property type="match status" value="1"/>
</dbReference>
<dbReference type="CDD" id="cd00018">
    <property type="entry name" value="AP2"/>
    <property type="match status" value="1"/>
</dbReference>
<dbReference type="OMA" id="TCSMKSF"/>
<evidence type="ECO:0000256" key="9">
    <source>
        <dbReference type="SAM" id="MobiDB-lite"/>
    </source>
</evidence>
<dbReference type="InterPro" id="IPR001471">
    <property type="entry name" value="AP2/ERF_dom"/>
</dbReference>
<dbReference type="STRING" id="71139.A0A059BFB5"/>
<feature type="domain" description="AP2/ERF" evidence="10">
    <location>
        <begin position="119"/>
        <end position="184"/>
    </location>
</feature>
<dbReference type="InterPro" id="IPR016177">
    <property type="entry name" value="DNA-bd_dom_sf"/>
</dbReference>
<sequence>MPEPVIQPLDHNNLLKKPRKMTRITVDSRRVRKIRIFCRDPEATDDSSSEDESDHHRKGDAKLFVREINLPLVSTHRASDLPSESSCQDSNNGFKSLEKKRKASPKGAAGTKRRACNSPYKGVRQRKWGKWAAEIRDPRRKGSRIWLGTFDTPQEAAKAYENKRLEFEAAKAEEASFSHSLNRPSTSEDTESVLSHTSPASVLDLDTTASNSTKEATADANEENMERPCLELIEEEPLISLDDVAIQDFYPGEDIDSLFKDDFGGFVDDDIWGFGDIPLCGFDKNKLIELPDYDFELEDDEFGHWIDEPPPLNIACP</sequence>
<protein>
    <recommendedName>
        <fullName evidence="10">AP2/ERF domain-containing protein</fullName>
    </recommendedName>
</protein>
<evidence type="ECO:0000313" key="11">
    <source>
        <dbReference type="EMBL" id="KCW64744.1"/>
    </source>
</evidence>
<dbReference type="InterPro" id="IPR050913">
    <property type="entry name" value="AP2/ERF_ERF"/>
</dbReference>
<evidence type="ECO:0000256" key="3">
    <source>
        <dbReference type="ARBA" id="ARBA00023015"/>
    </source>
</evidence>
<dbReference type="PANTHER" id="PTHR31194">
    <property type="entry name" value="SHN SHINE , DNA BINDING / TRANSCRIPTION FACTOR"/>
    <property type="match status" value="1"/>
</dbReference>
<dbReference type="Gramene" id="KCW64744">
    <property type="protein sequence ID" value="KCW64744"/>
    <property type="gene ID" value="EUGRSUZ_G02326"/>
</dbReference>
<dbReference type="EMBL" id="KK198759">
    <property type="protein sequence ID" value="KCW64744.1"/>
    <property type="molecule type" value="Genomic_DNA"/>
</dbReference>
<keyword evidence="6" id="KW-0804">Transcription</keyword>
<evidence type="ECO:0000256" key="5">
    <source>
        <dbReference type="ARBA" id="ARBA00023159"/>
    </source>
</evidence>
<dbReference type="Pfam" id="PF00847">
    <property type="entry name" value="AP2"/>
    <property type="match status" value="1"/>
</dbReference>
<dbReference type="eggNOG" id="ENOG502RZ0C">
    <property type="taxonomic scope" value="Eukaryota"/>
</dbReference>
<evidence type="ECO:0000256" key="4">
    <source>
        <dbReference type="ARBA" id="ARBA00023125"/>
    </source>
</evidence>
<keyword evidence="5" id="KW-0010">Activator</keyword>
<comment type="subcellular location">
    <subcellularLocation>
        <location evidence="1">Nucleus</location>
    </subcellularLocation>
</comment>
<keyword evidence="3" id="KW-0805">Transcription regulation</keyword>
<dbReference type="GO" id="GO:0009873">
    <property type="term" value="P:ethylene-activated signaling pathway"/>
    <property type="evidence" value="ECO:0007669"/>
    <property type="project" value="UniProtKB-KW"/>
</dbReference>
<feature type="region of interest" description="Disordered" evidence="9">
    <location>
        <begin position="176"/>
        <end position="225"/>
    </location>
</feature>
<keyword evidence="4" id="KW-0238">DNA-binding</keyword>
<evidence type="ECO:0000256" key="7">
    <source>
        <dbReference type="ARBA" id="ARBA00023242"/>
    </source>
</evidence>
<dbReference type="PANTHER" id="PTHR31194:SF62">
    <property type="entry name" value="ETHYLENE-RESPONSIVE TRANSCRIPTION FACTOR ERF118"/>
    <property type="match status" value="1"/>
</dbReference>
<evidence type="ECO:0000259" key="10">
    <source>
        <dbReference type="PROSITE" id="PS51032"/>
    </source>
</evidence>
<dbReference type="GO" id="GO:0003677">
    <property type="term" value="F:DNA binding"/>
    <property type="evidence" value="ECO:0007669"/>
    <property type="project" value="UniProtKB-KW"/>
</dbReference>
<dbReference type="SUPFAM" id="SSF54171">
    <property type="entry name" value="DNA-binding domain"/>
    <property type="match status" value="1"/>
</dbReference>
<evidence type="ECO:0000256" key="2">
    <source>
        <dbReference type="ARBA" id="ARBA00022745"/>
    </source>
</evidence>
<feature type="region of interest" description="Disordered" evidence="9">
    <location>
        <begin position="41"/>
        <end position="60"/>
    </location>
</feature>
<dbReference type="SMART" id="SM00380">
    <property type="entry name" value="AP2"/>
    <property type="match status" value="1"/>
</dbReference>
<dbReference type="FunCoup" id="A0A059BFB5">
    <property type="interactions" value="828"/>
</dbReference>
<feature type="region of interest" description="Disordered" evidence="9">
    <location>
        <begin position="75"/>
        <end position="121"/>
    </location>
</feature>
<dbReference type="PROSITE" id="PS51032">
    <property type="entry name" value="AP2_ERF"/>
    <property type="match status" value="1"/>
</dbReference>
<keyword evidence="2" id="KW-0936">Ethylene signaling pathway</keyword>
<dbReference type="GO" id="GO:0003700">
    <property type="term" value="F:DNA-binding transcription factor activity"/>
    <property type="evidence" value="ECO:0007669"/>
    <property type="project" value="InterPro"/>
</dbReference>